<dbReference type="GO" id="GO:0031122">
    <property type="term" value="P:cytoplasmic microtubule organization"/>
    <property type="evidence" value="ECO:0007669"/>
    <property type="project" value="TreeGrafter"/>
</dbReference>
<evidence type="ECO:0000256" key="1">
    <source>
        <dbReference type="ARBA" id="ARBA00010337"/>
    </source>
</evidence>
<dbReference type="GO" id="GO:0007020">
    <property type="term" value="P:microtubule nucleation"/>
    <property type="evidence" value="ECO:0007669"/>
    <property type="project" value="InterPro"/>
</dbReference>
<evidence type="ECO:0000256" key="4">
    <source>
        <dbReference type="ARBA" id="ARBA00023212"/>
    </source>
</evidence>
<dbReference type="PANTHER" id="PTHR19302:SF33">
    <property type="entry name" value="GAMMA-TUBULIN COMPLEX COMPONENT 5"/>
    <property type="match status" value="1"/>
</dbReference>
<dbReference type="GO" id="GO:0043015">
    <property type="term" value="F:gamma-tubulin binding"/>
    <property type="evidence" value="ECO:0007669"/>
    <property type="project" value="InterPro"/>
</dbReference>
<sequence>CIQMKYKVPWPVDMIISDRCQQLYNNIFTFLLQIKRAKYSVDELRFEDLSSQQVSHQQRSSLLQEHDDDDDGGDTLSCETRIHRCHLLRFRLLYFVNCLHSYIMTRILHSTGLEYISLLEDATDLEQVIRVHR</sequence>
<evidence type="ECO:0000259" key="6">
    <source>
        <dbReference type="Pfam" id="PF04130"/>
    </source>
</evidence>
<comment type="similarity">
    <text evidence="1 5">Belongs to the TUBGCP family.</text>
</comment>
<organism evidence="7">
    <name type="scientific">Arion vulgaris</name>
    <dbReference type="NCBI Taxonomy" id="1028688"/>
    <lineage>
        <taxon>Eukaryota</taxon>
        <taxon>Metazoa</taxon>
        <taxon>Spiralia</taxon>
        <taxon>Lophotrochozoa</taxon>
        <taxon>Mollusca</taxon>
        <taxon>Gastropoda</taxon>
        <taxon>Heterobranchia</taxon>
        <taxon>Euthyneura</taxon>
        <taxon>Panpulmonata</taxon>
        <taxon>Eupulmonata</taxon>
        <taxon>Stylommatophora</taxon>
        <taxon>Helicina</taxon>
        <taxon>Arionoidea</taxon>
        <taxon>Arionidae</taxon>
        <taxon>Arion</taxon>
    </lineage>
</organism>
<evidence type="ECO:0000313" key="7">
    <source>
        <dbReference type="EMBL" id="CEK61256.1"/>
    </source>
</evidence>
<dbReference type="GO" id="GO:0000930">
    <property type="term" value="C:gamma-tubulin complex"/>
    <property type="evidence" value="ECO:0007669"/>
    <property type="project" value="TreeGrafter"/>
</dbReference>
<gene>
    <name evidence="7" type="primary">ORF41766</name>
</gene>
<evidence type="ECO:0000256" key="5">
    <source>
        <dbReference type="RuleBase" id="RU363050"/>
    </source>
</evidence>
<dbReference type="InterPro" id="IPR007259">
    <property type="entry name" value="GCP"/>
</dbReference>
<feature type="domain" description="Gamma tubulin complex component C-terminal" evidence="6">
    <location>
        <begin position="1"/>
        <end position="133"/>
    </location>
</feature>
<dbReference type="EMBL" id="HACG01014391">
    <property type="protein sequence ID" value="CEK61256.1"/>
    <property type="molecule type" value="Transcribed_RNA"/>
</dbReference>
<name>A0A0B6YZY9_9EUPU</name>
<keyword evidence="4 5" id="KW-0206">Cytoskeleton</keyword>
<feature type="non-terminal residue" evidence="7">
    <location>
        <position position="133"/>
    </location>
</feature>
<dbReference type="GO" id="GO:0051225">
    <property type="term" value="P:spindle assembly"/>
    <property type="evidence" value="ECO:0007669"/>
    <property type="project" value="TreeGrafter"/>
</dbReference>
<dbReference type="Gene3D" id="1.20.120.1900">
    <property type="entry name" value="Gamma-tubulin complex, C-terminal domain"/>
    <property type="match status" value="1"/>
</dbReference>
<dbReference type="PANTHER" id="PTHR19302">
    <property type="entry name" value="GAMMA TUBULIN COMPLEX PROTEIN"/>
    <property type="match status" value="1"/>
</dbReference>
<dbReference type="GO" id="GO:0051011">
    <property type="term" value="F:microtubule minus-end binding"/>
    <property type="evidence" value="ECO:0007669"/>
    <property type="project" value="TreeGrafter"/>
</dbReference>
<dbReference type="GO" id="GO:0005874">
    <property type="term" value="C:microtubule"/>
    <property type="evidence" value="ECO:0007669"/>
    <property type="project" value="UniProtKB-KW"/>
</dbReference>
<dbReference type="InterPro" id="IPR040457">
    <property type="entry name" value="GCP_C"/>
</dbReference>
<reference evidence="7" key="1">
    <citation type="submission" date="2014-12" db="EMBL/GenBank/DDBJ databases">
        <title>Insight into the proteome of Arion vulgaris.</title>
        <authorList>
            <person name="Aradska J."/>
            <person name="Bulat T."/>
            <person name="Smidak R."/>
            <person name="Sarate P."/>
            <person name="Gangsoo J."/>
            <person name="Sialana F."/>
            <person name="Bilban M."/>
            <person name="Lubec G."/>
        </authorList>
    </citation>
    <scope>NUCLEOTIDE SEQUENCE</scope>
    <source>
        <tissue evidence="7">Skin</tissue>
    </source>
</reference>
<protein>
    <recommendedName>
        <fullName evidence="5">Gamma-tubulin complex component</fullName>
    </recommendedName>
</protein>
<dbReference type="GO" id="GO:0051321">
    <property type="term" value="P:meiotic cell cycle"/>
    <property type="evidence" value="ECO:0007669"/>
    <property type="project" value="TreeGrafter"/>
</dbReference>
<dbReference type="GO" id="GO:0000922">
    <property type="term" value="C:spindle pole"/>
    <property type="evidence" value="ECO:0007669"/>
    <property type="project" value="InterPro"/>
</dbReference>
<evidence type="ECO:0000256" key="3">
    <source>
        <dbReference type="ARBA" id="ARBA00022701"/>
    </source>
</evidence>
<comment type="subcellular location">
    <subcellularLocation>
        <location evidence="5">Cytoplasm</location>
        <location evidence="5">Cytoskeleton</location>
        <location evidence="5">Microtubule organizing center</location>
    </subcellularLocation>
</comment>
<keyword evidence="3 5" id="KW-0493">Microtubule</keyword>
<keyword evidence="2 5" id="KW-0963">Cytoplasm</keyword>
<dbReference type="AlphaFoldDB" id="A0A0B6YZY9"/>
<accession>A0A0B6YZY9</accession>
<evidence type="ECO:0000256" key="2">
    <source>
        <dbReference type="ARBA" id="ARBA00022490"/>
    </source>
</evidence>
<dbReference type="GO" id="GO:0000278">
    <property type="term" value="P:mitotic cell cycle"/>
    <property type="evidence" value="ECO:0007669"/>
    <property type="project" value="TreeGrafter"/>
</dbReference>
<dbReference type="InterPro" id="IPR042241">
    <property type="entry name" value="GCP_C_sf"/>
</dbReference>
<feature type="non-terminal residue" evidence="7">
    <location>
        <position position="1"/>
    </location>
</feature>
<proteinExistence type="inferred from homology"/>
<dbReference type="Pfam" id="PF04130">
    <property type="entry name" value="GCP_C_terminal"/>
    <property type="match status" value="1"/>
</dbReference>